<dbReference type="Proteomes" id="UP000053424">
    <property type="component" value="Unassembled WGS sequence"/>
</dbReference>
<evidence type="ECO:0000259" key="1">
    <source>
        <dbReference type="PROSITE" id="PS50181"/>
    </source>
</evidence>
<evidence type="ECO:0000313" key="2">
    <source>
        <dbReference type="EMBL" id="KIM38508.1"/>
    </source>
</evidence>
<feature type="domain" description="F-box" evidence="1">
    <location>
        <begin position="268"/>
        <end position="316"/>
    </location>
</feature>
<name>A0A0C2XL92_HEBCY</name>
<keyword evidence="3" id="KW-1185">Reference proteome</keyword>
<dbReference type="PROSITE" id="PS50181">
    <property type="entry name" value="FBOX"/>
    <property type="match status" value="1"/>
</dbReference>
<dbReference type="HOGENOM" id="CLU_658963_0_0_1"/>
<protein>
    <recommendedName>
        <fullName evidence="1">F-box domain-containing protein</fullName>
    </recommendedName>
</protein>
<dbReference type="OrthoDB" id="3055280at2759"/>
<sequence length="409" mass="47050">MTYDTLDKFFDELAFIAEDLLEADVKNLWRARRDLQLIPPESLTYRLQYFSQDLRYSQEDVESSCRFVLFCSFKTLEDGTIVFDDTGSPELTDPTEYTDSTTITEVFNVCPGYAPEYGDYQDLDGRSFSTYESVIVAYTSYLILKKAAPEVKPHILYALVFGTDANGEVEGIDYGPVGRTIEQYVEWTAICEGNYMGDYRSQIKFWQQLLSNKERADEDILHDAWKGPGNMWVFVRPDRFPIKETLAAKPIPKFPYLTTAGLDLQNLKPALGSLPPDMLLEICELLPIRSIYALITTCKEIRSVILPHANAIVRRRITEDEPWYLPAGPFELPAGPFEKNPRLEMHGREEIEWWATQWAAGGISQEDADSEIPWFIYRKECNSMSMWNRNRIWGICKQLDALARKEGLL</sequence>
<dbReference type="AlphaFoldDB" id="A0A0C2XL92"/>
<gene>
    <name evidence="2" type="ORF">M413DRAFT_30058</name>
</gene>
<proteinExistence type="predicted"/>
<reference evidence="3" key="2">
    <citation type="submission" date="2015-01" db="EMBL/GenBank/DDBJ databases">
        <title>Evolutionary Origins and Diversification of the Mycorrhizal Mutualists.</title>
        <authorList>
            <consortium name="DOE Joint Genome Institute"/>
            <consortium name="Mycorrhizal Genomics Consortium"/>
            <person name="Kohler A."/>
            <person name="Kuo A."/>
            <person name="Nagy L.G."/>
            <person name="Floudas D."/>
            <person name="Copeland A."/>
            <person name="Barry K.W."/>
            <person name="Cichocki N."/>
            <person name="Veneault-Fourrey C."/>
            <person name="LaButti K."/>
            <person name="Lindquist E.A."/>
            <person name="Lipzen A."/>
            <person name="Lundell T."/>
            <person name="Morin E."/>
            <person name="Murat C."/>
            <person name="Riley R."/>
            <person name="Ohm R."/>
            <person name="Sun H."/>
            <person name="Tunlid A."/>
            <person name="Henrissat B."/>
            <person name="Grigoriev I.V."/>
            <person name="Hibbett D.S."/>
            <person name="Martin F."/>
        </authorList>
    </citation>
    <scope>NUCLEOTIDE SEQUENCE [LARGE SCALE GENOMIC DNA]</scope>
    <source>
        <strain evidence="3">h7</strain>
    </source>
</reference>
<organism evidence="2 3">
    <name type="scientific">Hebeloma cylindrosporum</name>
    <dbReference type="NCBI Taxonomy" id="76867"/>
    <lineage>
        <taxon>Eukaryota</taxon>
        <taxon>Fungi</taxon>
        <taxon>Dikarya</taxon>
        <taxon>Basidiomycota</taxon>
        <taxon>Agaricomycotina</taxon>
        <taxon>Agaricomycetes</taxon>
        <taxon>Agaricomycetidae</taxon>
        <taxon>Agaricales</taxon>
        <taxon>Agaricineae</taxon>
        <taxon>Hymenogastraceae</taxon>
        <taxon>Hebeloma</taxon>
    </lineage>
</organism>
<dbReference type="SUPFAM" id="SSF81383">
    <property type="entry name" value="F-box domain"/>
    <property type="match status" value="1"/>
</dbReference>
<evidence type="ECO:0000313" key="3">
    <source>
        <dbReference type="Proteomes" id="UP000053424"/>
    </source>
</evidence>
<reference evidence="2 3" key="1">
    <citation type="submission" date="2014-04" db="EMBL/GenBank/DDBJ databases">
        <authorList>
            <consortium name="DOE Joint Genome Institute"/>
            <person name="Kuo A."/>
            <person name="Gay G."/>
            <person name="Dore J."/>
            <person name="Kohler A."/>
            <person name="Nagy L.G."/>
            <person name="Floudas D."/>
            <person name="Copeland A."/>
            <person name="Barry K.W."/>
            <person name="Cichocki N."/>
            <person name="Veneault-Fourrey C."/>
            <person name="LaButti K."/>
            <person name="Lindquist E.A."/>
            <person name="Lipzen A."/>
            <person name="Lundell T."/>
            <person name="Morin E."/>
            <person name="Murat C."/>
            <person name="Sun H."/>
            <person name="Tunlid A."/>
            <person name="Henrissat B."/>
            <person name="Grigoriev I.V."/>
            <person name="Hibbett D.S."/>
            <person name="Martin F."/>
            <person name="Nordberg H.P."/>
            <person name="Cantor M.N."/>
            <person name="Hua S.X."/>
        </authorList>
    </citation>
    <scope>NUCLEOTIDE SEQUENCE [LARGE SCALE GENOMIC DNA]</scope>
    <source>
        <strain evidence="3">h7</strain>
    </source>
</reference>
<dbReference type="InterPro" id="IPR001810">
    <property type="entry name" value="F-box_dom"/>
</dbReference>
<dbReference type="InterPro" id="IPR036047">
    <property type="entry name" value="F-box-like_dom_sf"/>
</dbReference>
<dbReference type="EMBL" id="KN831790">
    <property type="protein sequence ID" value="KIM38508.1"/>
    <property type="molecule type" value="Genomic_DNA"/>
</dbReference>
<accession>A0A0C2XL92</accession>